<accession>A0ABW7Z9N4</accession>
<dbReference type="Gene3D" id="1.20.5.1930">
    <property type="match status" value="1"/>
</dbReference>
<keyword evidence="9 12" id="KW-1133">Transmembrane helix</keyword>
<dbReference type="SMART" id="SM00387">
    <property type="entry name" value="HATPase_c"/>
    <property type="match status" value="1"/>
</dbReference>
<dbReference type="GO" id="GO:0016301">
    <property type="term" value="F:kinase activity"/>
    <property type="evidence" value="ECO:0007669"/>
    <property type="project" value="UniProtKB-KW"/>
</dbReference>
<dbReference type="InterPro" id="IPR036890">
    <property type="entry name" value="HATPase_C_sf"/>
</dbReference>
<dbReference type="InterPro" id="IPR003660">
    <property type="entry name" value="HAMP_dom"/>
</dbReference>
<dbReference type="SMART" id="SM00304">
    <property type="entry name" value="HAMP"/>
    <property type="match status" value="1"/>
</dbReference>
<keyword evidence="5" id="KW-0597">Phosphoprotein</keyword>
<evidence type="ECO:0000313" key="15">
    <source>
        <dbReference type="EMBL" id="MFI6504886.1"/>
    </source>
</evidence>
<reference evidence="15 16" key="1">
    <citation type="submission" date="2024-10" db="EMBL/GenBank/DDBJ databases">
        <title>The Natural Products Discovery Center: Release of the First 8490 Sequenced Strains for Exploring Actinobacteria Biosynthetic Diversity.</title>
        <authorList>
            <person name="Kalkreuter E."/>
            <person name="Kautsar S.A."/>
            <person name="Yang D."/>
            <person name="Bader C.D."/>
            <person name="Teijaro C.N."/>
            <person name="Fluegel L."/>
            <person name="Davis C.M."/>
            <person name="Simpson J.R."/>
            <person name="Lauterbach L."/>
            <person name="Steele A.D."/>
            <person name="Gui C."/>
            <person name="Meng S."/>
            <person name="Li G."/>
            <person name="Viehrig K."/>
            <person name="Ye F."/>
            <person name="Su P."/>
            <person name="Kiefer A.F."/>
            <person name="Nichols A."/>
            <person name="Cepeda A.J."/>
            <person name="Yan W."/>
            <person name="Fan B."/>
            <person name="Jiang Y."/>
            <person name="Adhikari A."/>
            <person name="Zheng C.-J."/>
            <person name="Schuster L."/>
            <person name="Cowan T.M."/>
            <person name="Smanski M.J."/>
            <person name="Chevrette M.G."/>
            <person name="De Carvalho L.P.S."/>
            <person name="Shen B."/>
        </authorList>
    </citation>
    <scope>NUCLEOTIDE SEQUENCE [LARGE SCALE GENOMIC DNA]</scope>
    <source>
        <strain evidence="15 16">NPDC050545</strain>
    </source>
</reference>
<keyword evidence="10" id="KW-0902">Two-component regulatory system</keyword>
<evidence type="ECO:0000256" key="11">
    <source>
        <dbReference type="ARBA" id="ARBA00023136"/>
    </source>
</evidence>
<dbReference type="CDD" id="cd06225">
    <property type="entry name" value="HAMP"/>
    <property type="match status" value="1"/>
</dbReference>
<dbReference type="Pfam" id="PF00672">
    <property type="entry name" value="HAMP"/>
    <property type="match status" value="1"/>
</dbReference>
<protein>
    <recommendedName>
        <fullName evidence="3">histidine kinase</fullName>
        <ecNumber evidence="3">2.7.13.3</ecNumber>
    </recommendedName>
</protein>
<dbReference type="Gene3D" id="3.30.565.10">
    <property type="entry name" value="Histidine kinase-like ATPase, C-terminal domain"/>
    <property type="match status" value="1"/>
</dbReference>
<keyword evidence="16" id="KW-1185">Reference proteome</keyword>
<dbReference type="InterPro" id="IPR050482">
    <property type="entry name" value="Sensor_HK_TwoCompSys"/>
</dbReference>
<evidence type="ECO:0000256" key="6">
    <source>
        <dbReference type="ARBA" id="ARBA00022679"/>
    </source>
</evidence>
<dbReference type="CDD" id="cd16917">
    <property type="entry name" value="HATPase_UhpB-NarQ-NarX-like"/>
    <property type="match status" value="1"/>
</dbReference>
<dbReference type="PANTHER" id="PTHR24421">
    <property type="entry name" value="NITRATE/NITRITE SENSOR PROTEIN NARX-RELATED"/>
    <property type="match status" value="1"/>
</dbReference>
<dbReference type="SUPFAM" id="SSF55874">
    <property type="entry name" value="ATPase domain of HSP90 chaperone/DNA topoisomerase II/histidine kinase"/>
    <property type="match status" value="1"/>
</dbReference>
<dbReference type="PROSITE" id="PS50109">
    <property type="entry name" value="HIS_KIN"/>
    <property type="match status" value="1"/>
</dbReference>
<feature type="transmembrane region" description="Helical" evidence="12">
    <location>
        <begin position="175"/>
        <end position="197"/>
    </location>
</feature>
<comment type="caution">
    <text evidence="15">The sequence shown here is derived from an EMBL/GenBank/DDBJ whole genome shotgun (WGS) entry which is preliminary data.</text>
</comment>
<dbReference type="RefSeq" id="WP_397090879.1">
    <property type="nucleotide sequence ID" value="NZ_JBITGY010000016.1"/>
</dbReference>
<dbReference type="InterPro" id="IPR003594">
    <property type="entry name" value="HATPase_dom"/>
</dbReference>
<dbReference type="PROSITE" id="PS50885">
    <property type="entry name" value="HAMP"/>
    <property type="match status" value="1"/>
</dbReference>
<name>A0ABW7Z9N4_9ACTN</name>
<dbReference type="Proteomes" id="UP001612741">
    <property type="component" value="Unassembled WGS sequence"/>
</dbReference>
<evidence type="ECO:0000259" key="14">
    <source>
        <dbReference type="PROSITE" id="PS50885"/>
    </source>
</evidence>
<dbReference type="Pfam" id="PF02518">
    <property type="entry name" value="HATPase_c"/>
    <property type="match status" value="1"/>
</dbReference>
<evidence type="ECO:0000256" key="2">
    <source>
        <dbReference type="ARBA" id="ARBA00004651"/>
    </source>
</evidence>
<evidence type="ECO:0000256" key="1">
    <source>
        <dbReference type="ARBA" id="ARBA00000085"/>
    </source>
</evidence>
<dbReference type="PANTHER" id="PTHR24421:SF37">
    <property type="entry name" value="SENSOR HISTIDINE KINASE NARS"/>
    <property type="match status" value="1"/>
</dbReference>
<evidence type="ECO:0000313" key="16">
    <source>
        <dbReference type="Proteomes" id="UP001612741"/>
    </source>
</evidence>
<evidence type="ECO:0000256" key="3">
    <source>
        <dbReference type="ARBA" id="ARBA00012438"/>
    </source>
</evidence>
<comment type="catalytic activity">
    <reaction evidence="1">
        <text>ATP + protein L-histidine = ADP + protein N-phospho-L-histidine.</text>
        <dbReference type="EC" id="2.7.13.3"/>
    </reaction>
</comment>
<evidence type="ECO:0000256" key="8">
    <source>
        <dbReference type="ARBA" id="ARBA00022777"/>
    </source>
</evidence>
<dbReference type="EMBL" id="JBITGY010000016">
    <property type="protein sequence ID" value="MFI6504886.1"/>
    <property type="molecule type" value="Genomic_DNA"/>
</dbReference>
<keyword evidence="8 15" id="KW-0418">Kinase</keyword>
<organism evidence="15 16">
    <name type="scientific">Nonomuraea typhae</name>
    <dbReference type="NCBI Taxonomy" id="2603600"/>
    <lineage>
        <taxon>Bacteria</taxon>
        <taxon>Bacillati</taxon>
        <taxon>Actinomycetota</taxon>
        <taxon>Actinomycetes</taxon>
        <taxon>Streptosporangiales</taxon>
        <taxon>Streptosporangiaceae</taxon>
        <taxon>Nonomuraea</taxon>
    </lineage>
</organism>
<evidence type="ECO:0000256" key="5">
    <source>
        <dbReference type="ARBA" id="ARBA00022553"/>
    </source>
</evidence>
<dbReference type="EC" id="2.7.13.3" evidence="3"/>
<dbReference type="Gene3D" id="6.10.340.10">
    <property type="match status" value="1"/>
</dbReference>
<evidence type="ECO:0000256" key="4">
    <source>
        <dbReference type="ARBA" id="ARBA00022475"/>
    </source>
</evidence>
<proteinExistence type="predicted"/>
<feature type="domain" description="Histidine kinase" evidence="13">
    <location>
        <begin position="264"/>
        <end position="454"/>
    </location>
</feature>
<dbReference type="InterPro" id="IPR011712">
    <property type="entry name" value="Sig_transdc_His_kin_sub3_dim/P"/>
</dbReference>
<sequence length="455" mass="47312">MTGLRSRMALSYVLVSAAAVLVVEAILFGTLLPSLLSGRDQDARARLQAAAHAKTFSLVATEIRARQPDLGHGELLAQLAASGFRAAGHEGATTVMVVLLDRSGKVVAGSAPAAAPPGSRLRAELPATLDGHGPAWAVSPVQAAGGRSFELVGGIYVQVPATGSTWEILAGQAPLLGLGAVVLLLAVPAGVVFGLLSTRGLIARVGRLSSVTAAVAGGDFGARARVRPGDELGELEQALNVMAVRLGAAVQEEKRDTRRAERARIARELHDSVSQDLFSIGLLADGLTAALAGDARLGPRAEAVSRTAAHAMREMRALLLELRPVALEDAGLAPALRELARVYEERLGLRVNVTADEVRLARAAEHALLRVAQEALGNVARHAGATAADLRLAEEEGTVVLELSDDGRGPGEARRHGMGVTLMRERVAELGGRIEWGAADGGGTRVRVTLAADER</sequence>
<keyword evidence="4" id="KW-1003">Cell membrane</keyword>
<evidence type="ECO:0000256" key="12">
    <source>
        <dbReference type="SAM" id="Phobius"/>
    </source>
</evidence>
<comment type="subcellular location">
    <subcellularLocation>
        <location evidence="2">Cell membrane</location>
        <topology evidence="2">Multi-pass membrane protein</topology>
    </subcellularLocation>
</comment>
<keyword evidence="6" id="KW-0808">Transferase</keyword>
<keyword evidence="11 12" id="KW-0472">Membrane</keyword>
<gene>
    <name evidence="15" type="ORF">ACIBG2_46400</name>
</gene>
<evidence type="ECO:0000256" key="7">
    <source>
        <dbReference type="ARBA" id="ARBA00022692"/>
    </source>
</evidence>
<dbReference type="InterPro" id="IPR005467">
    <property type="entry name" value="His_kinase_dom"/>
</dbReference>
<keyword evidence="7 12" id="KW-0812">Transmembrane</keyword>
<evidence type="ECO:0000259" key="13">
    <source>
        <dbReference type="PROSITE" id="PS50109"/>
    </source>
</evidence>
<dbReference type="Pfam" id="PF07730">
    <property type="entry name" value="HisKA_3"/>
    <property type="match status" value="1"/>
</dbReference>
<feature type="transmembrane region" description="Helical" evidence="12">
    <location>
        <begin position="12"/>
        <end position="32"/>
    </location>
</feature>
<dbReference type="SUPFAM" id="SSF158472">
    <property type="entry name" value="HAMP domain-like"/>
    <property type="match status" value="1"/>
</dbReference>
<evidence type="ECO:0000256" key="9">
    <source>
        <dbReference type="ARBA" id="ARBA00022989"/>
    </source>
</evidence>
<feature type="domain" description="HAMP" evidence="14">
    <location>
        <begin position="199"/>
        <end position="251"/>
    </location>
</feature>
<evidence type="ECO:0000256" key="10">
    <source>
        <dbReference type="ARBA" id="ARBA00023012"/>
    </source>
</evidence>